<name>A0A6A6KT73_HEVBR</name>
<dbReference type="InterPro" id="IPR001480">
    <property type="entry name" value="Bulb-type_lectin_dom"/>
</dbReference>
<keyword evidence="1" id="KW-0732">Signal</keyword>
<dbReference type="EMBL" id="JAAGAX010000015">
    <property type="protein sequence ID" value="KAF2291243.1"/>
    <property type="molecule type" value="Genomic_DNA"/>
</dbReference>
<proteinExistence type="predicted"/>
<evidence type="ECO:0000313" key="6">
    <source>
        <dbReference type="Proteomes" id="UP000467840"/>
    </source>
</evidence>
<evidence type="ECO:0000256" key="2">
    <source>
        <dbReference type="ARBA" id="ARBA00023157"/>
    </source>
</evidence>
<gene>
    <name evidence="5" type="ORF">GH714_020853</name>
</gene>
<protein>
    <recommendedName>
        <fullName evidence="4">Bulb-type lectin domain-containing protein</fullName>
    </recommendedName>
</protein>
<evidence type="ECO:0000313" key="5">
    <source>
        <dbReference type="EMBL" id="KAF2291243.1"/>
    </source>
</evidence>
<keyword evidence="6" id="KW-1185">Reference proteome</keyword>
<evidence type="ECO:0000256" key="3">
    <source>
        <dbReference type="ARBA" id="ARBA00023180"/>
    </source>
</evidence>
<dbReference type="InterPro" id="IPR036426">
    <property type="entry name" value="Bulb-type_lectin_dom_sf"/>
</dbReference>
<evidence type="ECO:0000259" key="4">
    <source>
        <dbReference type="PROSITE" id="PS50927"/>
    </source>
</evidence>
<feature type="domain" description="Bulb-type lectin" evidence="4">
    <location>
        <begin position="1"/>
        <end position="59"/>
    </location>
</feature>
<dbReference type="PROSITE" id="PS50927">
    <property type="entry name" value="BULB_LECTIN"/>
    <property type="match status" value="1"/>
</dbReference>
<comment type="caution">
    <text evidence="5">The sequence shown here is derived from an EMBL/GenBank/DDBJ whole genome shotgun (WGS) entry which is preliminary data.</text>
</comment>
<evidence type="ECO:0000256" key="1">
    <source>
        <dbReference type="ARBA" id="ARBA00022729"/>
    </source>
</evidence>
<organism evidence="5 6">
    <name type="scientific">Hevea brasiliensis</name>
    <name type="common">Para rubber tree</name>
    <name type="synonym">Siphonia brasiliensis</name>
    <dbReference type="NCBI Taxonomy" id="3981"/>
    <lineage>
        <taxon>Eukaryota</taxon>
        <taxon>Viridiplantae</taxon>
        <taxon>Streptophyta</taxon>
        <taxon>Embryophyta</taxon>
        <taxon>Tracheophyta</taxon>
        <taxon>Spermatophyta</taxon>
        <taxon>Magnoliopsida</taxon>
        <taxon>eudicotyledons</taxon>
        <taxon>Gunneridae</taxon>
        <taxon>Pentapetalae</taxon>
        <taxon>rosids</taxon>
        <taxon>fabids</taxon>
        <taxon>Malpighiales</taxon>
        <taxon>Euphorbiaceae</taxon>
        <taxon>Crotonoideae</taxon>
        <taxon>Micrandreae</taxon>
        <taxon>Hevea</taxon>
    </lineage>
</organism>
<dbReference type="Gene3D" id="2.90.10.10">
    <property type="entry name" value="Bulb-type lectin domain"/>
    <property type="match status" value="1"/>
</dbReference>
<dbReference type="AlphaFoldDB" id="A0A6A6KT73"/>
<sequence length="113" mass="12554">MQRDGNLVMYPMQYAAGVDTVYWNTGTYTAGYNVSLNLDTDGKLCLLNATAFNIRTLNVRQTVFDQDTACNCPLGFDFIDPGQENLDCKQKSSVDDCVSTNYTILELESIMGI</sequence>
<keyword evidence="2" id="KW-1015">Disulfide bond</keyword>
<dbReference type="SUPFAM" id="SSF51110">
    <property type="entry name" value="alpha-D-mannose-specific plant lectins"/>
    <property type="match status" value="1"/>
</dbReference>
<dbReference type="Proteomes" id="UP000467840">
    <property type="component" value="Chromosome 2"/>
</dbReference>
<keyword evidence="3" id="KW-0325">Glycoprotein</keyword>
<accession>A0A6A6KT73</accession>
<reference evidence="5 6" key="1">
    <citation type="journal article" date="2020" name="Mol. Plant">
        <title>The Chromosome-Based Rubber Tree Genome Provides New Insights into Spurge Genome Evolution and Rubber Biosynthesis.</title>
        <authorList>
            <person name="Liu J."/>
            <person name="Shi C."/>
            <person name="Shi C.C."/>
            <person name="Li W."/>
            <person name="Zhang Q.J."/>
            <person name="Zhang Y."/>
            <person name="Li K."/>
            <person name="Lu H.F."/>
            <person name="Shi C."/>
            <person name="Zhu S.T."/>
            <person name="Xiao Z.Y."/>
            <person name="Nan H."/>
            <person name="Yue Y."/>
            <person name="Zhu X.G."/>
            <person name="Wu Y."/>
            <person name="Hong X.N."/>
            <person name="Fan G.Y."/>
            <person name="Tong Y."/>
            <person name="Zhang D."/>
            <person name="Mao C.L."/>
            <person name="Liu Y.L."/>
            <person name="Hao S.J."/>
            <person name="Liu W.Q."/>
            <person name="Lv M.Q."/>
            <person name="Zhang H.B."/>
            <person name="Liu Y."/>
            <person name="Hu-Tang G.R."/>
            <person name="Wang J.P."/>
            <person name="Wang J.H."/>
            <person name="Sun Y.H."/>
            <person name="Ni S.B."/>
            <person name="Chen W.B."/>
            <person name="Zhang X.C."/>
            <person name="Jiao Y.N."/>
            <person name="Eichler E.E."/>
            <person name="Li G.H."/>
            <person name="Liu X."/>
            <person name="Gao L.Z."/>
        </authorList>
    </citation>
    <scope>NUCLEOTIDE SEQUENCE [LARGE SCALE GENOMIC DNA]</scope>
    <source>
        <strain evidence="6">cv. GT1</strain>
        <tissue evidence="5">Leaf</tissue>
    </source>
</reference>